<dbReference type="RefSeq" id="WP_079472136.1">
    <property type="nucleotide sequence ID" value="NZ_FUZZ01000004.1"/>
</dbReference>
<organism evidence="1 2">
    <name type="scientific">Chitinophaga ginsengisegetis</name>
    <dbReference type="NCBI Taxonomy" id="393003"/>
    <lineage>
        <taxon>Bacteria</taxon>
        <taxon>Pseudomonadati</taxon>
        <taxon>Bacteroidota</taxon>
        <taxon>Chitinophagia</taxon>
        <taxon>Chitinophagales</taxon>
        <taxon>Chitinophagaceae</taxon>
        <taxon>Chitinophaga</taxon>
    </lineage>
</organism>
<accession>A0A1T5P9R5</accession>
<dbReference type="Proteomes" id="UP000190166">
    <property type="component" value="Unassembled WGS sequence"/>
</dbReference>
<proteinExistence type="predicted"/>
<protein>
    <submittedName>
        <fullName evidence="1">Uncharacterized protein</fullName>
    </submittedName>
</protein>
<evidence type="ECO:0000313" key="1">
    <source>
        <dbReference type="EMBL" id="SKD08989.1"/>
    </source>
</evidence>
<evidence type="ECO:0000313" key="2">
    <source>
        <dbReference type="Proteomes" id="UP000190166"/>
    </source>
</evidence>
<dbReference type="AlphaFoldDB" id="A0A1T5P9R5"/>
<name>A0A1T5P9R5_9BACT</name>
<gene>
    <name evidence="1" type="ORF">SAMN05660461_4866</name>
</gene>
<dbReference type="EMBL" id="FUZZ01000004">
    <property type="protein sequence ID" value="SKD08989.1"/>
    <property type="molecule type" value="Genomic_DNA"/>
</dbReference>
<reference evidence="1 2" key="1">
    <citation type="submission" date="2017-02" db="EMBL/GenBank/DDBJ databases">
        <authorList>
            <person name="Peterson S.W."/>
        </authorList>
    </citation>
    <scope>NUCLEOTIDE SEQUENCE [LARGE SCALE GENOMIC DNA]</scope>
    <source>
        <strain evidence="1 2">DSM 18108</strain>
    </source>
</reference>
<sequence length="109" mass="12612">MAMKPDNIFHLPGIKMPELTHEKIQELKKTAKGKLITGTSITAFPALLKSMEAALQEQLAQYDHIKQTNGENAKRKMLLLEMLDDHLYLEFAYHIMFIKWREQQISKAS</sequence>
<dbReference type="STRING" id="393003.SAMN05660461_4866"/>
<keyword evidence="2" id="KW-1185">Reference proteome</keyword>